<dbReference type="Pfam" id="PF06258">
    <property type="entry name" value="Mito_fiss_Elm1"/>
    <property type="match status" value="1"/>
</dbReference>
<dbReference type="OrthoDB" id="1865at2"/>
<evidence type="ECO:0000313" key="1">
    <source>
        <dbReference type="EMBL" id="AER66299.1"/>
    </source>
</evidence>
<organism evidence="1 2">
    <name type="scientific">Thermovirga lienii (strain ATCC BAA-1197 / DSM 17291 / Cas60314)</name>
    <dbReference type="NCBI Taxonomy" id="580340"/>
    <lineage>
        <taxon>Bacteria</taxon>
        <taxon>Thermotogati</taxon>
        <taxon>Synergistota</taxon>
        <taxon>Synergistia</taxon>
        <taxon>Synergistales</taxon>
        <taxon>Thermovirgaceae</taxon>
        <taxon>Thermovirga</taxon>
    </lineage>
</organism>
<reference evidence="2" key="1">
    <citation type="submission" date="2011-10" db="EMBL/GenBank/DDBJ databases">
        <title>The complete genome of chromosome of Thermovirga lienii DSM 17291.</title>
        <authorList>
            <consortium name="US DOE Joint Genome Institute (JGI-PGF)"/>
            <person name="Lucas S."/>
            <person name="Copeland A."/>
            <person name="Lapidus A."/>
            <person name="Glavina del Rio T."/>
            <person name="Dalin E."/>
            <person name="Tice H."/>
            <person name="Bruce D."/>
            <person name="Goodwin L."/>
            <person name="Pitluck S."/>
            <person name="Peters L."/>
            <person name="Mikhailova N."/>
            <person name="Saunders E."/>
            <person name="Kyrpides N."/>
            <person name="Mavromatis K."/>
            <person name="Ivanova N."/>
            <person name="Last F.I."/>
            <person name="Brettin T."/>
            <person name="Detter J.C."/>
            <person name="Han C."/>
            <person name="Larimer F."/>
            <person name="Land M."/>
            <person name="Hauser L."/>
            <person name="Markowitz V."/>
            <person name="Cheng J.-F."/>
            <person name="Hugenholtz P."/>
            <person name="Woyke T."/>
            <person name="Wu D."/>
            <person name="Spring S."/>
            <person name="Schroeder M."/>
            <person name="Brambilla E.-M."/>
            <person name="Klenk H.-P."/>
            <person name="Eisen J.A."/>
        </authorList>
    </citation>
    <scope>NUCLEOTIDE SEQUENCE [LARGE SCALE GENOMIC DNA]</scope>
    <source>
        <strain evidence="2">ATCC BAA-1197 / DSM 17291 / Cas60314</strain>
    </source>
</reference>
<dbReference type="InterPro" id="IPR009367">
    <property type="entry name" value="Elm1-like"/>
</dbReference>
<dbReference type="EMBL" id="CP003096">
    <property type="protein sequence ID" value="AER66299.1"/>
    <property type="molecule type" value="Genomic_DNA"/>
</dbReference>
<evidence type="ECO:0000313" key="2">
    <source>
        <dbReference type="Proteomes" id="UP000005868"/>
    </source>
</evidence>
<proteinExistence type="predicted"/>
<keyword evidence="2" id="KW-1185">Reference proteome</keyword>
<dbReference type="HOGENOM" id="CLU_741117_0_0_0"/>
<reference evidence="1 2" key="2">
    <citation type="journal article" date="2012" name="Stand. Genomic Sci.">
        <title>Genome sequence of the moderately thermophilic, amino-acid-degrading and sulfur-reducing bacterium Thermovirga lienii type strain (Cas60314(T)).</title>
        <authorList>
            <person name="Goker M."/>
            <person name="Saunders E."/>
            <person name="Lapidus A."/>
            <person name="Nolan M."/>
            <person name="Lucas S."/>
            <person name="Hammon N."/>
            <person name="Deshpande S."/>
            <person name="Cheng J.F."/>
            <person name="Han C."/>
            <person name="Tapia R."/>
            <person name="Goodwin L.A."/>
            <person name="Pitluck S."/>
            <person name="Liolios K."/>
            <person name="Mavromatis K."/>
            <person name="Pagani I."/>
            <person name="Ivanova N."/>
            <person name="Mikhailova N."/>
            <person name="Pati A."/>
            <person name="Chen A."/>
            <person name="Palaniappan K."/>
            <person name="Land M."/>
            <person name="Chang Y.J."/>
            <person name="Jeffries C.D."/>
            <person name="Brambilla E.M."/>
            <person name="Rohde M."/>
            <person name="Spring S."/>
            <person name="Detter J.C."/>
            <person name="Woyke T."/>
            <person name="Bristow J."/>
            <person name="Eisen J.A."/>
            <person name="Markowitz V."/>
            <person name="Hugenholtz P."/>
            <person name="Kyrpides N.C."/>
            <person name="Klenk H.P."/>
        </authorList>
    </citation>
    <scope>NUCLEOTIDE SEQUENCE [LARGE SCALE GENOMIC DNA]</scope>
    <source>
        <strain evidence="2">ATCC BAA-1197 / DSM 17291 / Cas60314</strain>
    </source>
</reference>
<accession>G7V8D7</accession>
<dbReference type="AlphaFoldDB" id="G7V8D7"/>
<sequence>MIQKGPKLVVVLKDGIRGHENQSLGVAYWLAAQGSRVAEFSLPVLKGLRRFLKLKVGSLALAKGNEKLCRRWLSTGEAAGLLDEVEKLLTKEGLPAKEVLFISAGSSAAPYCLALARALGGRCCTIMTPSVLGIEPFDFAVVPEHDRPKANDKVILTFGAPNRMCPEVLEEGKKELLKRFPPRGSKAWGVLLGGDDKNYRISHLWVQEFMKELLFHAERENAELYITTSRRTSREAEEALIKLCEGNEHVNMLLLASRETWSPVAGILGLCDRILCTEDSVSMISEAATSGHRPIVLPVERPGSLRSVLANSCLFLERVGLFKGGLLWGAPRFSRMIRSLEERGLCYVASSLEDFGRLLLDCSEVKRVEFNEAKRVAEWIAERWSS</sequence>
<gene>
    <name evidence="1" type="ordered locus">Tlie_0564</name>
</gene>
<protein>
    <submittedName>
        <fullName evidence="1">Uncharacterized protein</fullName>
    </submittedName>
</protein>
<dbReference type="KEGG" id="tli:Tlie_0564"/>
<name>G7V8D7_THELD</name>
<dbReference type="eggNOG" id="COG3660">
    <property type="taxonomic scope" value="Bacteria"/>
</dbReference>
<dbReference type="STRING" id="580340.Tlie_0564"/>
<dbReference type="Proteomes" id="UP000005868">
    <property type="component" value="Chromosome"/>
</dbReference>